<feature type="transmembrane region" description="Helical" evidence="8">
    <location>
        <begin position="112"/>
        <end position="132"/>
    </location>
</feature>
<dbReference type="PANTHER" id="PTHR48022">
    <property type="entry name" value="PLASTIDIC GLUCOSE TRANSPORTER 4"/>
    <property type="match status" value="1"/>
</dbReference>
<dbReference type="VEuPathDB" id="FungiDB:A1Q1_00547"/>
<evidence type="ECO:0000256" key="7">
    <source>
        <dbReference type="SAM" id="MobiDB-lite"/>
    </source>
</evidence>
<comment type="subcellular location">
    <subcellularLocation>
        <location evidence="1">Membrane</location>
        <topology evidence="1">Multi-pass membrane protein</topology>
    </subcellularLocation>
</comment>
<dbReference type="GO" id="GO:0005351">
    <property type="term" value="F:carbohydrate:proton symporter activity"/>
    <property type="evidence" value="ECO:0007669"/>
    <property type="project" value="TreeGrafter"/>
</dbReference>
<feature type="transmembrane region" description="Helical" evidence="8">
    <location>
        <begin position="330"/>
        <end position="351"/>
    </location>
</feature>
<evidence type="ECO:0000256" key="3">
    <source>
        <dbReference type="ARBA" id="ARBA00022448"/>
    </source>
</evidence>
<feature type="transmembrane region" description="Helical" evidence="8">
    <location>
        <begin position="395"/>
        <end position="420"/>
    </location>
</feature>
<dbReference type="EMBL" id="ALBS01000125">
    <property type="protein sequence ID" value="EJT50192.1"/>
    <property type="molecule type" value="Genomic_DNA"/>
</dbReference>
<dbReference type="RefSeq" id="XP_014181337.1">
    <property type="nucleotide sequence ID" value="XM_014325862.1"/>
</dbReference>
<gene>
    <name evidence="10" type="ORF">A1Q1_00547</name>
</gene>
<dbReference type="OrthoDB" id="6133115at2759"/>
<proteinExistence type="inferred from homology"/>
<dbReference type="Proteomes" id="UP000002748">
    <property type="component" value="Unassembled WGS sequence"/>
</dbReference>
<dbReference type="Pfam" id="PF00083">
    <property type="entry name" value="Sugar_tr"/>
    <property type="match status" value="1"/>
</dbReference>
<keyword evidence="3" id="KW-0813">Transport</keyword>
<keyword evidence="4 8" id="KW-0812">Transmembrane</keyword>
<evidence type="ECO:0000256" key="6">
    <source>
        <dbReference type="ARBA" id="ARBA00023136"/>
    </source>
</evidence>
<dbReference type="InterPro" id="IPR036259">
    <property type="entry name" value="MFS_trans_sf"/>
</dbReference>
<evidence type="ECO:0000259" key="9">
    <source>
        <dbReference type="PROSITE" id="PS50850"/>
    </source>
</evidence>
<evidence type="ECO:0000256" key="1">
    <source>
        <dbReference type="ARBA" id="ARBA00004141"/>
    </source>
</evidence>
<dbReference type="KEGG" id="tasa:A1Q1_00547"/>
<dbReference type="GO" id="GO:0016020">
    <property type="term" value="C:membrane"/>
    <property type="evidence" value="ECO:0007669"/>
    <property type="project" value="UniProtKB-SubCell"/>
</dbReference>
<dbReference type="GeneID" id="25984061"/>
<keyword evidence="5 8" id="KW-1133">Transmembrane helix</keyword>
<keyword evidence="6 8" id="KW-0472">Membrane</keyword>
<dbReference type="PANTHER" id="PTHR48022:SF64">
    <property type="entry name" value="MAJOR FACILITATOR SUPERFAMILY (MFS) PROFILE DOMAIN-CONTAINING PROTEIN"/>
    <property type="match status" value="1"/>
</dbReference>
<comment type="caution">
    <text evidence="10">The sequence shown here is derived from an EMBL/GenBank/DDBJ whole genome shotgun (WGS) entry which is preliminary data.</text>
</comment>
<dbReference type="InterPro" id="IPR005828">
    <property type="entry name" value="MFS_sugar_transport-like"/>
</dbReference>
<feature type="domain" description="Major facilitator superfamily (MFS) profile" evidence="9">
    <location>
        <begin position="35"/>
        <end position="486"/>
    </location>
</feature>
<sequence length="548" mass="61226">MSSNTASVTDWRNITNVRDSTPWHKDKGRLKLNFFLSIIFIGMVLNGYDGTLISGLQAFDSWHEDLGLTEDNPRSAALIGLLNAAGPISGFFIGPIISYIDDTWGRKWGIRFYGYTIMIGTVISCVAGVSGAHGNKGYAVFVVGRFIIGFGLAAFLMTSLVVVQEITHPRSRQRVASSWNSYYILGMVISSWVNFGSSYLKNSWGWRIPYILQLPFAFYILIAVQFVPETPRFLLSKGKDQEALQFLANYHGNGDTSDPLVLFEFDEMKDAIESERIAKAEKWSVILRSHANRHRLGLALLMTFCTQMSGSSIIYYYYTVVFESVGITDPSVQTGIAAGLNMFTWVCQIASVMTERFFGKKRILLWCWPLMILTFVGLTVSGSCYDKSGGTDHSSAIATVVLVWIFLGVFNVACPIIYSYPAEVQTYSMRSKGLLVWNQAQQIQGTYVTFVDSIALERIKYWYYLVYLPLLIAQWILIKLFMVETNGFTLEEIALAFDSMERLPFTGHAQPAGEAEQGKSVTASEPDTKEPASPQLDTKDKVPTAATQ</sequence>
<feature type="transmembrane region" description="Helical" evidence="8">
    <location>
        <begin position="138"/>
        <end position="162"/>
    </location>
</feature>
<dbReference type="HOGENOM" id="CLU_001265_30_13_1"/>
<feature type="transmembrane region" description="Helical" evidence="8">
    <location>
        <begin position="34"/>
        <end position="56"/>
    </location>
</feature>
<feature type="transmembrane region" description="Helical" evidence="8">
    <location>
        <begin position="363"/>
        <end position="383"/>
    </location>
</feature>
<dbReference type="FunFam" id="1.20.1250.20:FF:000134">
    <property type="entry name" value="MFS sugar transporter protein"/>
    <property type="match status" value="1"/>
</dbReference>
<evidence type="ECO:0000313" key="10">
    <source>
        <dbReference type="EMBL" id="EJT50192.1"/>
    </source>
</evidence>
<reference evidence="10 11" key="1">
    <citation type="journal article" date="2012" name="Eukaryot. Cell">
        <title>Draft genome sequence of CBS 2479, the standard type strain of Trichosporon asahii.</title>
        <authorList>
            <person name="Yang R.Y."/>
            <person name="Li H.T."/>
            <person name="Zhu H."/>
            <person name="Zhou G.P."/>
            <person name="Wang M."/>
            <person name="Wang L."/>
        </authorList>
    </citation>
    <scope>NUCLEOTIDE SEQUENCE [LARGE SCALE GENOMIC DNA]</scope>
    <source>
        <strain evidence="11">ATCC 90039 / CBS 2479 / JCM 2466 / KCTC 7840 / NCYC 2677 / UAMH 7654</strain>
    </source>
</reference>
<dbReference type="Gene3D" id="1.20.1250.20">
    <property type="entry name" value="MFS general substrate transporter like domains"/>
    <property type="match status" value="1"/>
</dbReference>
<feature type="region of interest" description="Disordered" evidence="7">
    <location>
        <begin position="508"/>
        <end position="548"/>
    </location>
</feature>
<comment type="similarity">
    <text evidence="2">Belongs to the major facilitator superfamily. Sugar transporter (TC 2.A.1.1) family.</text>
</comment>
<feature type="transmembrane region" description="Helical" evidence="8">
    <location>
        <begin position="206"/>
        <end position="227"/>
    </location>
</feature>
<dbReference type="SUPFAM" id="SSF103473">
    <property type="entry name" value="MFS general substrate transporter"/>
    <property type="match status" value="1"/>
</dbReference>
<dbReference type="InterPro" id="IPR020846">
    <property type="entry name" value="MFS_dom"/>
</dbReference>
<feature type="transmembrane region" description="Helical" evidence="8">
    <location>
        <begin position="76"/>
        <end position="100"/>
    </location>
</feature>
<evidence type="ECO:0000256" key="4">
    <source>
        <dbReference type="ARBA" id="ARBA00022692"/>
    </source>
</evidence>
<evidence type="ECO:0000256" key="2">
    <source>
        <dbReference type="ARBA" id="ARBA00010992"/>
    </source>
</evidence>
<evidence type="ECO:0000256" key="5">
    <source>
        <dbReference type="ARBA" id="ARBA00022989"/>
    </source>
</evidence>
<dbReference type="InterPro" id="IPR050360">
    <property type="entry name" value="MFS_Sugar_Transporters"/>
</dbReference>
<feature type="transmembrane region" description="Helical" evidence="8">
    <location>
        <begin position="182"/>
        <end position="200"/>
    </location>
</feature>
<evidence type="ECO:0000256" key="8">
    <source>
        <dbReference type="SAM" id="Phobius"/>
    </source>
</evidence>
<feature type="transmembrane region" description="Helical" evidence="8">
    <location>
        <begin position="296"/>
        <end position="318"/>
    </location>
</feature>
<dbReference type="PROSITE" id="PS50850">
    <property type="entry name" value="MFS"/>
    <property type="match status" value="1"/>
</dbReference>
<name>J6F4K5_TRIAS</name>
<feature type="transmembrane region" description="Helical" evidence="8">
    <location>
        <begin position="461"/>
        <end position="482"/>
    </location>
</feature>
<organism evidence="10 11">
    <name type="scientific">Trichosporon asahii var. asahii (strain ATCC 90039 / CBS 2479 / JCM 2466 / KCTC 7840 / NBRC 103889/ NCYC 2677 / UAMH 7654)</name>
    <name type="common">Yeast</name>
    <dbReference type="NCBI Taxonomy" id="1186058"/>
    <lineage>
        <taxon>Eukaryota</taxon>
        <taxon>Fungi</taxon>
        <taxon>Dikarya</taxon>
        <taxon>Basidiomycota</taxon>
        <taxon>Agaricomycotina</taxon>
        <taxon>Tremellomycetes</taxon>
        <taxon>Trichosporonales</taxon>
        <taxon>Trichosporonaceae</taxon>
        <taxon>Trichosporon</taxon>
    </lineage>
</organism>
<evidence type="ECO:0000313" key="11">
    <source>
        <dbReference type="Proteomes" id="UP000002748"/>
    </source>
</evidence>
<accession>J6F4K5</accession>
<dbReference type="AlphaFoldDB" id="J6F4K5"/>
<protein>
    <recommendedName>
        <fullName evidence="9">Major facilitator superfamily (MFS) profile domain-containing protein</fullName>
    </recommendedName>
</protein>